<dbReference type="PANTHER" id="PTHR43313:SF1">
    <property type="entry name" value="3BETA-HYDROXYSTEROID DEHYDROGENASE DHS-16"/>
    <property type="match status" value="1"/>
</dbReference>
<dbReference type="AlphaFoldDB" id="A0A916UKJ4"/>
<dbReference type="PRINTS" id="PR00081">
    <property type="entry name" value="GDHRDH"/>
</dbReference>
<accession>A0A916UKJ4</accession>
<dbReference type="GO" id="GO:0016491">
    <property type="term" value="F:oxidoreductase activity"/>
    <property type="evidence" value="ECO:0007669"/>
    <property type="project" value="TreeGrafter"/>
</dbReference>
<dbReference type="InterPro" id="IPR036291">
    <property type="entry name" value="NAD(P)-bd_dom_sf"/>
</dbReference>
<organism evidence="2 3">
    <name type="scientific">Chelatococcus reniformis</name>
    <dbReference type="NCBI Taxonomy" id="1494448"/>
    <lineage>
        <taxon>Bacteria</taxon>
        <taxon>Pseudomonadati</taxon>
        <taxon>Pseudomonadota</taxon>
        <taxon>Alphaproteobacteria</taxon>
        <taxon>Hyphomicrobiales</taxon>
        <taxon>Chelatococcaceae</taxon>
        <taxon>Chelatococcus</taxon>
    </lineage>
</organism>
<dbReference type="PANTHER" id="PTHR43313">
    <property type="entry name" value="SHORT-CHAIN DEHYDROGENASE/REDUCTASE FAMILY 9C"/>
    <property type="match status" value="1"/>
</dbReference>
<reference evidence="2" key="1">
    <citation type="journal article" date="2014" name="Int. J. Syst. Evol. Microbiol.">
        <title>Complete genome sequence of Corynebacterium casei LMG S-19264T (=DSM 44701T), isolated from a smear-ripened cheese.</title>
        <authorList>
            <consortium name="US DOE Joint Genome Institute (JGI-PGF)"/>
            <person name="Walter F."/>
            <person name="Albersmeier A."/>
            <person name="Kalinowski J."/>
            <person name="Ruckert C."/>
        </authorList>
    </citation>
    <scope>NUCLEOTIDE SEQUENCE</scope>
    <source>
        <strain evidence="2">CGMCC 1.12919</strain>
    </source>
</reference>
<keyword evidence="3" id="KW-1185">Reference proteome</keyword>
<evidence type="ECO:0000313" key="3">
    <source>
        <dbReference type="Proteomes" id="UP000637002"/>
    </source>
</evidence>
<sequence>MQSVVVTGASSGIGWACVEVLTASGFRVFGSVRKAEDADRLSREFGASFTPLVFDVTDETAVAAGAALVDAALGGETLAGLVNNAGIAVPGPLIYLAIDDFKQQLAVNVTGQLIVTQHFVPLLGSDRARRGAPGRIVMISSVSGKSAAPFVGAYSASKFAIEGLSEALRRELMLFGIDVVIIGPGAVATPIWDKADTAADVGTFDGTPYAAAIAKMRGYMIAQGRNGLPPERIGEAVKTALTAAKPRTRYALSPTPLQHWLVSALPRRLADTFFARRLGLAGQAQPVPSDEHG</sequence>
<comment type="caution">
    <text evidence="2">The sequence shown here is derived from an EMBL/GenBank/DDBJ whole genome shotgun (WGS) entry which is preliminary data.</text>
</comment>
<dbReference type="PRINTS" id="PR00080">
    <property type="entry name" value="SDRFAMILY"/>
</dbReference>
<dbReference type="Gene3D" id="3.40.50.720">
    <property type="entry name" value="NAD(P)-binding Rossmann-like Domain"/>
    <property type="match status" value="1"/>
</dbReference>
<protein>
    <submittedName>
        <fullName evidence="2">Oxidoreductase</fullName>
    </submittedName>
</protein>
<dbReference type="RefSeq" id="WP_188610678.1">
    <property type="nucleotide sequence ID" value="NZ_BMGG01000006.1"/>
</dbReference>
<dbReference type="GO" id="GO:0008202">
    <property type="term" value="P:steroid metabolic process"/>
    <property type="evidence" value="ECO:0007669"/>
    <property type="project" value="TreeGrafter"/>
</dbReference>
<dbReference type="Pfam" id="PF00106">
    <property type="entry name" value="adh_short"/>
    <property type="match status" value="1"/>
</dbReference>
<dbReference type="PROSITE" id="PS00061">
    <property type="entry name" value="ADH_SHORT"/>
    <property type="match status" value="1"/>
</dbReference>
<dbReference type="Proteomes" id="UP000637002">
    <property type="component" value="Unassembled WGS sequence"/>
</dbReference>
<dbReference type="SUPFAM" id="SSF51735">
    <property type="entry name" value="NAD(P)-binding Rossmann-fold domains"/>
    <property type="match status" value="1"/>
</dbReference>
<evidence type="ECO:0000313" key="2">
    <source>
        <dbReference type="EMBL" id="GGC75408.1"/>
    </source>
</evidence>
<proteinExistence type="inferred from homology"/>
<dbReference type="InterPro" id="IPR020904">
    <property type="entry name" value="Sc_DH/Rdtase_CS"/>
</dbReference>
<dbReference type="InterPro" id="IPR002347">
    <property type="entry name" value="SDR_fam"/>
</dbReference>
<comment type="similarity">
    <text evidence="1">Belongs to the short-chain dehydrogenases/reductases (SDR) family.</text>
</comment>
<evidence type="ECO:0000256" key="1">
    <source>
        <dbReference type="RuleBase" id="RU000363"/>
    </source>
</evidence>
<name>A0A916UKJ4_9HYPH</name>
<dbReference type="EMBL" id="BMGG01000006">
    <property type="protein sequence ID" value="GGC75408.1"/>
    <property type="molecule type" value="Genomic_DNA"/>
</dbReference>
<gene>
    <name evidence="2" type="ORF">GCM10010994_37330</name>
</gene>
<reference evidence="2" key="2">
    <citation type="submission" date="2020-09" db="EMBL/GenBank/DDBJ databases">
        <authorList>
            <person name="Sun Q."/>
            <person name="Zhou Y."/>
        </authorList>
    </citation>
    <scope>NUCLEOTIDE SEQUENCE</scope>
    <source>
        <strain evidence="2">CGMCC 1.12919</strain>
    </source>
</reference>